<proteinExistence type="predicted"/>
<keyword evidence="1" id="KW-0732">Signal</keyword>
<name>A0A429Z0Z8_9HYPH</name>
<dbReference type="RefSeq" id="WP_126698492.1">
    <property type="nucleotide sequence ID" value="NZ_RWKW01000019.1"/>
</dbReference>
<reference evidence="2 3" key="1">
    <citation type="submission" date="2018-12" db="EMBL/GenBank/DDBJ databases">
        <title>Mesorhizobium carbonis sp. nov., isolated from coal mine water.</title>
        <authorList>
            <person name="Xin W."/>
            <person name="Xu Z."/>
            <person name="Xiang F."/>
            <person name="Zhang J."/>
            <person name="Xi L."/>
            <person name="Liu J."/>
        </authorList>
    </citation>
    <scope>NUCLEOTIDE SEQUENCE [LARGE SCALE GENOMIC DNA]</scope>
    <source>
        <strain evidence="2 3">B2.3</strain>
    </source>
</reference>
<accession>A0A429Z0Z8</accession>
<organism evidence="2 3">
    <name type="scientific">Aquibium carbonis</name>
    <dbReference type="NCBI Taxonomy" id="2495581"/>
    <lineage>
        <taxon>Bacteria</taxon>
        <taxon>Pseudomonadati</taxon>
        <taxon>Pseudomonadota</taxon>
        <taxon>Alphaproteobacteria</taxon>
        <taxon>Hyphomicrobiales</taxon>
        <taxon>Phyllobacteriaceae</taxon>
        <taxon>Aquibium</taxon>
    </lineage>
</organism>
<feature type="chain" id="PRO_5019433763" evidence="1">
    <location>
        <begin position="26"/>
        <end position="322"/>
    </location>
</feature>
<feature type="signal peptide" evidence="1">
    <location>
        <begin position="1"/>
        <end position="25"/>
    </location>
</feature>
<dbReference type="Proteomes" id="UP000278398">
    <property type="component" value="Unassembled WGS sequence"/>
</dbReference>
<dbReference type="InterPro" id="IPR025737">
    <property type="entry name" value="FApF"/>
</dbReference>
<dbReference type="EMBL" id="RWKW01000019">
    <property type="protein sequence ID" value="RST87406.1"/>
    <property type="molecule type" value="Genomic_DNA"/>
</dbReference>
<evidence type="ECO:0000256" key="1">
    <source>
        <dbReference type="SAM" id="SignalP"/>
    </source>
</evidence>
<comment type="caution">
    <text evidence="2">The sequence shown here is derived from an EMBL/GenBank/DDBJ whole genome shotgun (WGS) entry which is preliminary data.</text>
</comment>
<dbReference type="Pfam" id="PF13557">
    <property type="entry name" value="Phenol_MetA_deg"/>
    <property type="match status" value="1"/>
</dbReference>
<dbReference type="OrthoDB" id="7372889at2"/>
<dbReference type="AlphaFoldDB" id="A0A429Z0Z8"/>
<protein>
    <submittedName>
        <fullName evidence="2">Transporter</fullName>
    </submittedName>
</protein>
<sequence>MAKRGLSIAEGAALAVVLCASPALAAEGGSSFYLLGSKTTMGGYLPPVGVYGVVQNYFYTGSADIDFETAGVSLSGGIDADAYVALPTVLWVTGAEVFGGNLAFTLTTPLGGKRLNVGVLTGNGVELDAERDNFAFGDPVLGATVGWHEGNFHYTIGSLINVPIGQWELGNPINMGFNRWMVDTTAAVTYLNPQTGLELSGAFGITYNFENPDTNYKSGTELHFEAAVMQHFSHTFSLGVNGYAYKQITGDSGSGAVLGDFKGQVLAIGPALDYTFLLGKTPVTTNFRYFYEFNVENRLQGHAGFLNVVIPLGGQAPQASSH</sequence>
<keyword evidence="3" id="KW-1185">Reference proteome</keyword>
<gene>
    <name evidence="2" type="ORF">EJC49_05655</name>
</gene>
<evidence type="ECO:0000313" key="2">
    <source>
        <dbReference type="EMBL" id="RST87406.1"/>
    </source>
</evidence>
<evidence type="ECO:0000313" key="3">
    <source>
        <dbReference type="Proteomes" id="UP000278398"/>
    </source>
</evidence>